<evidence type="ECO:0000259" key="4">
    <source>
        <dbReference type="Pfam" id="PF01494"/>
    </source>
</evidence>
<evidence type="ECO:0000256" key="3">
    <source>
        <dbReference type="ARBA" id="ARBA00024018"/>
    </source>
</evidence>
<keyword evidence="2" id="KW-0503">Monooxygenase</keyword>
<keyword evidence="1" id="KW-0560">Oxidoreductase</keyword>
<evidence type="ECO:0000313" key="6">
    <source>
        <dbReference type="RefSeq" id="XP_039132310.1"/>
    </source>
</evidence>
<dbReference type="PANTHER" id="PTHR45934">
    <property type="entry name" value="FAD/NAD(P)-BINDING OXIDOREDUCTASE FAMILY PROTEIN"/>
    <property type="match status" value="1"/>
</dbReference>
<dbReference type="InterPro" id="IPR036188">
    <property type="entry name" value="FAD/NAD-bd_sf"/>
</dbReference>
<dbReference type="InterPro" id="IPR044560">
    <property type="entry name" value="MOase"/>
</dbReference>
<reference evidence="6" key="1">
    <citation type="submission" date="2025-08" db="UniProtKB">
        <authorList>
            <consortium name="RefSeq"/>
        </authorList>
    </citation>
    <scope>IDENTIFICATION</scope>
</reference>
<dbReference type="GeneID" id="120269084"/>
<dbReference type="SUPFAM" id="SSF51905">
    <property type="entry name" value="FAD/NAD(P)-binding domain"/>
    <property type="match status" value="1"/>
</dbReference>
<name>A0AB40BXY3_DIOCR</name>
<dbReference type="Proteomes" id="UP001515500">
    <property type="component" value="Chromosome 2"/>
</dbReference>
<dbReference type="AlphaFoldDB" id="A0AB40BXY3"/>
<dbReference type="GO" id="GO:0004497">
    <property type="term" value="F:monooxygenase activity"/>
    <property type="evidence" value="ECO:0007669"/>
    <property type="project" value="UniProtKB-KW"/>
</dbReference>
<keyword evidence="5" id="KW-1185">Reference proteome</keyword>
<dbReference type="GO" id="GO:0071949">
    <property type="term" value="F:FAD binding"/>
    <property type="evidence" value="ECO:0007669"/>
    <property type="project" value="InterPro"/>
</dbReference>
<proteinExistence type="inferred from homology"/>
<evidence type="ECO:0000256" key="2">
    <source>
        <dbReference type="ARBA" id="ARBA00023033"/>
    </source>
</evidence>
<accession>A0AB40BXY3</accession>
<evidence type="ECO:0000313" key="5">
    <source>
        <dbReference type="Proteomes" id="UP001515500"/>
    </source>
</evidence>
<dbReference type="PANTHER" id="PTHR45934:SF28">
    <property type="entry name" value="OS03G0153100 PROTEIN"/>
    <property type="match status" value="1"/>
</dbReference>
<dbReference type="Pfam" id="PF01494">
    <property type="entry name" value="FAD_binding_3"/>
    <property type="match status" value="1"/>
</dbReference>
<protein>
    <submittedName>
        <fullName evidence="6">Monooxygenase 2-like isoform X1</fullName>
    </submittedName>
</protein>
<evidence type="ECO:0000256" key="1">
    <source>
        <dbReference type="ARBA" id="ARBA00023002"/>
    </source>
</evidence>
<gene>
    <name evidence="6" type="primary">LOC120269084</name>
</gene>
<feature type="domain" description="FAD-binding" evidence="4">
    <location>
        <begin position="6"/>
        <end position="328"/>
    </location>
</feature>
<organism evidence="5 6">
    <name type="scientific">Dioscorea cayennensis subsp. rotundata</name>
    <name type="common">White Guinea yam</name>
    <name type="synonym">Dioscorea rotundata</name>
    <dbReference type="NCBI Taxonomy" id="55577"/>
    <lineage>
        <taxon>Eukaryota</taxon>
        <taxon>Viridiplantae</taxon>
        <taxon>Streptophyta</taxon>
        <taxon>Embryophyta</taxon>
        <taxon>Tracheophyta</taxon>
        <taxon>Spermatophyta</taxon>
        <taxon>Magnoliopsida</taxon>
        <taxon>Liliopsida</taxon>
        <taxon>Dioscoreales</taxon>
        <taxon>Dioscoreaceae</taxon>
        <taxon>Dioscorea</taxon>
    </lineage>
</organism>
<comment type="similarity">
    <text evidence="3">Belongs to the 3-hydroxybenzoate 6-hydroxylase family.</text>
</comment>
<dbReference type="RefSeq" id="XP_039132310.1">
    <property type="nucleotide sequence ID" value="XM_039276376.1"/>
</dbReference>
<sequence length="403" mass="44828">METIEDVIIVGAGLCGLATALGLHRKGVKSVVLESSEVLRAAGFAFSTWTNAWKALEALGIADELRQHHLRLEGLGIYTATAGAITYQIPFKTSEGPEMRCVRRDLLLETLAKELPSDTIRYSSKVVLIEESGNLKVLHLSNGSTLKTKVLIGCDGVSSVVSKWLGLKKPSFAGRSATRGFTEFPDGHGFNPEFVQLFGQGFRAGIMPCDEKSMYWYFNWSSSSKDKEMEKDATKMRQFVITKMQEANVPHNFIQLIEKSDMGDSVSFPLKFRWPWELLWRNICKGNVTVAGDALHPMTPELGQGGCAALEDAVVLARCLAQALKGNDNGDAKEDEYVRVKSGLENYVAERKWRDFDLVFTSYVFGSIQQGDNAFTRFLTEKMLVGIMARTKIKKTYYDCGKL</sequence>
<dbReference type="Gene3D" id="3.50.50.60">
    <property type="entry name" value="FAD/NAD(P)-binding domain"/>
    <property type="match status" value="1"/>
</dbReference>
<dbReference type="PRINTS" id="PR00420">
    <property type="entry name" value="RNGMNOXGNASE"/>
</dbReference>
<dbReference type="InterPro" id="IPR002938">
    <property type="entry name" value="FAD-bd"/>
</dbReference>